<proteinExistence type="predicted"/>
<evidence type="ECO:0000256" key="6">
    <source>
        <dbReference type="RuleBase" id="RU371123"/>
    </source>
</evidence>
<feature type="compositionally biased region" description="Basic and acidic residues" evidence="7">
    <location>
        <begin position="207"/>
        <end position="232"/>
    </location>
</feature>
<evidence type="ECO:0000256" key="1">
    <source>
        <dbReference type="ARBA" id="ARBA00001974"/>
    </source>
</evidence>
<feature type="domain" description="ERV/ALR sulfhydryl oxidase" evidence="8">
    <location>
        <begin position="96"/>
        <end position="197"/>
    </location>
</feature>
<organism evidence="9 10">
    <name type="scientific">Rhodotorula paludigena</name>
    <dbReference type="NCBI Taxonomy" id="86838"/>
    <lineage>
        <taxon>Eukaryota</taxon>
        <taxon>Fungi</taxon>
        <taxon>Dikarya</taxon>
        <taxon>Basidiomycota</taxon>
        <taxon>Pucciniomycotina</taxon>
        <taxon>Microbotryomycetes</taxon>
        <taxon>Sporidiobolales</taxon>
        <taxon>Sporidiobolaceae</taxon>
        <taxon>Rhodotorula</taxon>
    </lineage>
</organism>
<gene>
    <name evidence="9" type="ORF">Rhopal_004498-T1</name>
</gene>
<dbReference type="InterPro" id="IPR039799">
    <property type="entry name" value="ALR/ERV"/>
</dbReference>
<evidence type="ECO:0000256" key="4">
    <source>
        <dbReference type="ARBA" id="ARBA00023002"/>
    </source>
</evidence>
<evidence type="ECO:0000313" key="10">
    <source>
        <dbReference type="Proteomes" id="UP001342314"/>
    </source>
</evidence>
<keyword evidence="4 6" id="KW-0560">Oxidoreductase</keyword>
<accession>A0AAV5GG00</accession>
<evidence type="ECO:0000256" key="2">
    <source>
        <dbReference type="ARBA" id="ARBA00022630"/>
    </source>
</evidence>
<dbReference type="Proteomes" id="UP001342314">
    <property type="component" value="Unassembled WGS sequence"/>
</dbReference>
<dbReference type="Pfam" id="PF04777">
    <property type="entry name" value="Evr1_Alr"/>
    <property type="match status" value="1"/>
</dbReference>
<dbReference type="FunFam" id="1.20.120.310:FF:000002">
    <property type="entry name" value="Sulfhydryl oxidase"/>
    <property type="match status" value="1"/>
</dbReference>
<evidence type="ECO:0000256" key="5">
    <source>
        <dbReference type="ARBA" id="ARBA00023157"/>
    </source>
</evidence>
<comment type="caution">
    <text evidence="9">The sequence shown here is derived from an EMBL/GenBank/DDBJ whole genome shotgun (WGS) entry which is preliminary data.</text>
</comment>
<dbReference type="GO" id="GO:0050660">
    <property type="term" value="F:flavin adenine dinucleotide binding"/>
    <property type="evidence" value="ECO:0007669"/>
    <property type="project" value="TreeGrafter"/>
</dbReference>
<comment type="cofactor">
    <cofactor evidence="1 6">
        <name>FAD</name>
        <dbReference type="ChEBI" id="CHEBI:57692"/>
    </cofactor>
</comment>
<dbReference type="InterPro" id="IPR017905">
    <property type="entry name" value="ERV/ALR_sulphydryl_oxidase"/>
</dbReference>
<dbReference type="Gene3D" id="1.20.120.310">
    <property type="entry name" value="ERV/ALR sulfhydryl oxidase domain"/>
    <property type="match status" value="1"/>
</dbReference>
<dbReference type="EMBL" id="BQKY01000009">
    <property type="protein sequence ID" value="GJN91475.1"/>
    <property type="molecule type" value="Genomic_DNA"/>
</dbReference>
<dbReference type="GO" id="GO:0005739">
    <property type="term" value="C:mitochondrion"/>
    <property type="evidence" value="ECO:0007669"/>
    <property type="project" value="TreeGrafter"/>
</dbReference>
<name>A0AAV5GG00_9BASI</name>
<evidence type="ECO:0000313" key="9">
    <source>
        <dbReference type="EMBL" id="GJN91475.1"/>
    </source>
</evidence>
<dbReference type="AlphaFoldDB" id="A0AAV5GG00"/>
<dbReference type="PROSITE" id="PS51324">
    <property type="entry name" value="ERV_ALR"/>
    <property type="match status" value="1"/>
</dbReference>
<dbReference type="InterPro" id="IPR036774">
    <property type="entry name" value="ERV/ALR_sulphydryl_oxid_sf"/>
</dbReference>
<keyword evidence="3 6" id="KW-0274">FAD</keyword>
<protein>
    <recommendedName>
        <fullName evidence="6">Sulfhydryl oxidase</fullName>
        <ecNumber evidence="6">1.8.3.2</ecNumber>
    </recommendedName>
</protein>
<dbReference type="PANTHER" id="PTHR12645">
    <property type="entry name" value="ALR/ERV"/>
    <property type="match status" value="1"/>
</dbReference>
<keyword evidence="10" id="KW-1185">Reference proteome</keyword>
<reference evidence="9 10" key="1">
    <citation type="submission" date="2021-12" db="EMBL/GenBank/DDBJ databases">
        <title>High titer production of polyol ester of fatty acids by Rhodotorula paludigena BS15 towards product separation-free biomass refinery.</title>
        <authorList>
            <person name="Mano J."/>
            <person name="Ono H."/>
            <person name="Tanaka T."/>
            <person name="Naito K."/>
            <person name="Sushida H."/>
            <person name="Ike M."/>
            <person name="Tokuyasu K."/>
            <person name="Kitaoka M."/>
        </authorList>
    </citation>
    <scope>NUCLEOTIDE SEQUENCE [LARGE SCALE GENOMIC DNA]</scope>
    <source>
        <strain evidence="9 10">BS15</strain>
    </source>
</reference>
<evidence type="ECO:0000259" key="8">
    <source>
        <dbReference type="PROSITE" id="PS51324"/>
    </source>
</evidence>
<keyword evidence="2 6" id="KW-0285">Flavoprotein</keyword>
<sequence length="254" mass="27930">MLRRLPLIYLAAAAALLTLAALVLRGSFDSTDAHNALWAPGSVGHPTSARRDSAQDDAVEARVQELLARERAGTGDQLGVANSLQHGEVIMPKLPNATAKAELGRASWKLLHTMAARFPEHPTEDQRDTFKSFLFLFSRLYPCGECAAEFQQLLRKHPPQTSSRASASLYLCHLHNLVNARLGKDEYDCGTNLRDVYDCGCGDEEEKERKAKGGGEVEGAKPEREAQRRETTVDDDDDAETRRDPETGFELLGG</sequence>
<comment type="catalytic activity">
    <reaction evidence="6">
        <text>2 R'C(R)SH + O2 = R'C(R)S-S(R)CR' + H2O2</text>
        <dbReference type="Rhea" id="RHEA:17357"/>
        <dbReference type="ChEBI" id="CHEBI:15379"/>
        <dbReference type="ChEBI" id="CHEBI:16240"/>
        <dbReference type="ChEBI" id="CHEBI:16520"/>
        <dbReference type="ChEBI" id="CHEBI:17412"/>
        <dbReference type="EC" id="1.8.3.2"/>
    </reaction>
</comment>
<dbReference type="EC" id="1.8.3.2" evidence="6"/>
<dbReference type="GO" id="GO:0016971">
    <property type="term" value="F:flavin-dependent sulfhydryl oxidase activity"/>
    <property type="evidence" value="ECO:0007669"/>
    <property type="project" value="InterPro"/>
</dbReference>
<keyword evidence="5" id="KW-1015">Disulfide bond</keyword>
<feature type="region of interest" description="Disordered" evidence="7">
    <location>
        <begin position="207"/>
        <end position="254"/>
    </location>
</feature>
<dbReference type="PANTHER" id="PTHR12645:SF1">
    <property type="entry name" value="FAD-LINKED SULFHYDRYL OXIDASE ERV2"/>
    <property type="match status" value="1"/>
</dbReference>
<evidence type="ECO:0000256" key="7">
    <source>
        <dbReference type="SAM" id="MobiDB-lite"/>
    </source>
</evidence>
<evidence type="ECO:0000256" key="3">
    <source>
        <dbReference type="ARBA" id="ARBA00022827"/>
    </source>
</evidence>
<dbReference type="SUPFAM" id="SSF69000">
    <property type="entry name" value="FAD-dependent thiol oxidase"/>
    <property type="match status" value="1"/>
</dbReference>